<keyword evidence="1 8" id="KW-0812">Transmembrane</keyword>
<evidence type="ECO:0000259" key="11">
    <source>
        <dbReference type="PROSITE" id="PS51715"/>
    </source>
</evidence>
<feature type="compositionally biased region" description="Basic residues" evidence="9">
    <location>
        <begin position="716"/>
        <end position="725"/>
    </location>
</feature>
<keyword evidence="7 8" id="KW-0472">Membrane</keyword>
<comment type="caution">
    <text evidence="12">The sequence shown here is derived from an EMBL/GenBank/DDBJ whole genome shotgun (WGS) entry which is preliminary data.</text>
</comment>
<keyword evidence="2 8" id="KW-0547">Nucleotide-binding</keyword>
<proteinExistence type="inferred from homology"/>
<feature type="topological domain" description="Cytoplasmic" evidence="8">
    <location>
        <begin position="682"/>
        <end position="874"/>
    </location>
</feature>
<comment type="similarity">
    <text evidence="8">Belongs to the TRAFAC class dynamin-like GTPase superfamily. GB1/RHD3 GTPase family. RHD3 subfamily.</text>
</comment>
<dbReference type="EMBL" id="JAPFFF010000008">
    <property type="protein sequence ID" value="KAK8884040.1"/>
    <property type="molecule type" value="Genomic_DNA"/>
</dbReference>
<keyword evidence="4 8" id="KW-0256">Endoplasmic reticulum</keyword>
<dbReference type="InterPro" id="IPR027417">
    <property type="entry name" value="P-loop_NTPase"/>
</dbReference>
<dbReference type="InterPro" id="IPR008803">
    <property type="entry name" value="RHD3/Sey1"/>
</dbReference>
<dbReference type="EC" id="3.6.5.-" evidence="8"/>
<gene>
    <name evidence="12" type="ORF">M9Y10_043143</name>
</gene>
<feature type="compositionally biased region" description="Basic and acidic residues" evidence="9">
    <location>
        <begin position="865"/>
        <end position="874"/>
    </location>
</feature>
<feature type="compositionally biased region" description="Basic residues" evidence="9">
    <location>
        <begin position="806"/>
        <end position="815"/>
    </location>
</feature>
<keyword evidence="6 8" id="KW-0342">GTP-binding</keyword>
<dbReference type="PROSITE" id="PS51715">
    <property type="entry name" value="G_GB1_RHD3"/>
    <property type="match status" value="1"/>
</dbReference>
<evidence type="ECO:0000256" key="7">
    <source>
        <dbReference type="ARBA" id="ARBA00023136"/>
    </source>
</evidence>
<dbReference type="SUPFAM" id="SSF52540">
    <property type="entry name" value="P-loop containing nucleoside triphosphate hydrolases"/>
    <property type="match status" value="1"/>
</dbReference>
<dbReference type="PANTHER" id="PTHR45923:SF2">
    <property type="entry name" value="PROTEIN SEY1"/>
    <property type="match status" value="1"/>
</dbReference>
<comment type="function">
    <text evidence="8">Probable GTP-binding protein that may be involved in cell development.</text>
</comment>
<sequence>MAQIIDEDANVVSNLNDYLESIGITNSGVDYHIISIIGAQSSGKSTLLNHIFNTTFQTMNEATGRQQTTKGIHAAYSEKSKILIFDIEGSDSRERGDADSLFERKAALFALALSEVVMVNMWQNDIGRYNASSIPLLKTVFEVNLQLFSSESKCHLLFVIRDATADQKIIEGQVKRDLESIWSSLTLPPHLAGRPFEDFFIFHFFALPHLRLKKAEFDQAVVKLRDEFVDPDDSTFLFKQPTGKIIPGDGLYNYICSVWDAISQNKELNLPSQRRTLSNFRCDEFVKHSLEQFDNDVKEKIEPNLQDKHIIPDFADVCNSVIDKTLSYYDEESRQYVPDIVEEKRKTLLNKMGEILSQFYQTNCTNFYNKVELDFDSYINEQLPSNLRESEGWEQKAIDELQRCSKELHDQVTKDVVHNFEWEFDTSNFETTLQNRLNKKMTDLIKDLEDSVLSTDLGPYKDSIDKDLNDAPTDMWKTLRQKMNSSIKKAQDEVTEIIAKNTVIERHCSKRINERFHRATISRILVASRYVPQKMSLKFDEKFRQDENGKTRDWRPDDDIPLIFEEARQSGINVLKMFTQCQLREPGEPIPPNDTLTQQMINPITAQGLEDKFNDQIEKVYIDAVRIRESKKIRINIPMWMWILFAYFGWSKILFLFKHPILILFILAFAVLLYFMYKKGYLAIIYNYLKEYSMQAASYTLNFIDEKTGKKLGNKEHKRKKKKSHQKESGLPSNLKKHQTHSSLPPTIINKQAQLTEDIKRERNMEMNQTKTRSKSTRDLSAKASQEISAVAAISPEKTDSSSPSKSKKSKRAKIPKPAAKPTNKTTAEDGQASPETSEKAPSSTKTVNKLKAKKRQVNLTIRPSDFKKMEGLS</sequence>
<feature type="transmembrane region" description="Helical" evidence="10">
    <location>
        <begin position="656"/>
        <end position="677"/>
    </location>
</feature>
<dbReference type="Pfam" id="PF20428">
    <property type="entry name" value="Sey1_3HB"/>
    <property type="match status" value="2"/>
</dbReference>
<keyword evidence="3 8" id="KW-0378">Hydrolase</keyword>
<name>A0ABR2JYV1_9EUKA</name>
<feature type="region of interest" description="Disordered" evidence="9">
    <location>
        <begin position="712"/>
        <end position="874"/>
    </location>
</feature>
<reference evidence="12 13" key="1">
    <citation type="submission" date="2024-04" db="EMBL/GenBank/DDBJ databases">
        <title>Tritrichomonas musculus Genome.</title>
        <authorList>
            <person name="Alves-Ferreira E."/>
            <person name="Grigg M."/>
            <person name="Lorenzi H."/>
            <person name="Galac M."/>
        </authorList>
    </citation>
    <scope>NUCLEOTIDE SEQUENCE [LARGE SCALE GENOMIC DNA]</scope>
    <source>
        <strain evidence="12 13">EAF2021</strain>
    </source>
</reference>
<keyword evidence="5 8" id="KW-1133">Transmembrane helix</keyword>
<feature type="topological domain" description="Lumenal" evidence="8">
    <location>
        <begin position="658"/>
        <end position="660"/>
    </location>
</feature>
<feature type="compositionally biased region" description="Polar residues" evidence="9">
    <location>
        <begin position="834"/>
        <end position="848"/>
    </location>
</feature>
<evidence type="ECO:0000256" key="9">
    <source>
        <dbReference type="SAM" id="MobiDB-lite"/>
    </source>
</evidence>
<keyword evidence="13" id="KW-1185">Reference proteome</keyword>
<dbReference type="Pfam" id="PF05879">
    <property type="entry name" value="RHD3_GTPase"/>
    <property type="match status" value="1"/>
</dbReference>
<protein>
    <recommendedName>
        <fullName evidence="8">Protein SEY1 homolog</fullName>
        <ecNumber evidence="8">3.6.5.-</ecNumber>
    </recommendedName>
</protein>
<evidence type="ECO:0000256" key="3">
    <source>
        <dbReference type="ARBA" id="ARBA00022801"/>
    </source>
</evidence>
<evidence type="ECO:0000256" key="8">
    <source>
        <dbReference type="HAMAP-Rule" id="MF_03109"/>
    </source>
</evidence>
<feature type="compositionally biased region" description="Low complexity" evidence="9">
    <location>
        <begin position="816"/>
        <end position="826"/>
    </location>
</feature>
<accession>A0ABR2JYV1</accession>
<dbReference type="Proteomes" id="UP001470230">
    <property type="component" value="Unassembled WGS sequence"/>
</dbReference>
<evidence type="ECO:0000313" key="12">
    <source>
        <dbReference type="EMBL" id="KAK8884040.1"/>
    </source>
</evidence>
<evidence type="ECO:0000256" key="6">
    <source>
        <dbReference type="ARBA" id="ARBA00023134"/>
    </source>
</evidence>
<feature type="binding site" evidence="8">
    <location>
        <begin position="38"/>
        <end position="45"/>
    </location>
    <ligand>
        <name>GTP</name>
        <dbReference type="ChEBI" id="CHEBI:37565"/>
    </ligand>
</feature>
<evidence type="ECO:0000256" key="10">
    <source>
        <dbReference type="SAM" id="Phobius"/>
    </source>
</evidence>
<feature type="compositionally biased region" description="Polar residues" evidence="9">
    <location>
        <begin position="741"/>
        <end position="755"/>
    </location>
</feature>
<comment type="subcellular location">
    <subcellularLocation>
        <location evidence="8">Endoplasmic reticulum membrane</location>
        <topology evidence="8">Multi-pass membrane protein</topology>
    </subcellularLocation>
</comment>
<evidence type="ECO:0000256" key="2">
    <source>
        <dbReference type="ARBA" id="ARBA00022741"/>
    </source>
</evidence>
<evidence type="ECO:0000256" key="4">
    <source>
        <dbReference type="ARBA" id="ARBA00022824"/>
    </source>
</evidence>
<feature type="topological domain" description="Cytoplasmic" evidence="8">
    <location>
        <begin position="1"/>
        <end position="636"/>
    </location>
</feature>
<dbReference type="Gene3D" id="3.40.50.300">
    <property type="entry name" value="P-loop containing nucleotide triphosphate hydrolases"/>
    <property type="match status" value="1"/>
</dbReference>
<evidence type="ECO:0000313" key="13">
    <source>
        <dbReference type="Proteomes" id="UP001470230"/>
    </source>
</evidence>
<organism evidence="12 13">
    <name type="scientific">Tritrichomonas musculus</name>
    <dbReference type="NCBI Taxonomy" id="1915356"/>
    <lineage>
        <taxon>Eukaryota</taxon>
        <taxon>Metamonada</taxon>
        <taxon>Parabasalia</taxon>
        <taxon>Tritrichomonadida</taxon>
        <taxon>Tritrichomonadidae</taxon>
        <taxon>Tritrichomonas</taxon>
    </lineage>
</organism>
<evidence type="ECO:0000256" key="5">
    <source>
        <dbReference type="ARBA" id="ARBA00022989"/>
    </source>
</evidence>
<dbReference type="CDD" id="cd01851">
    <property type="entry name" value="GBP"/>
    <property type="match status" value="1"/>
</dbReference>
<evidence type="ECO:0000256" key="1">
    <source>
        <dbReference type="ARBA" id="ARBA00022692"/>
    </source>
</evidence>
<dbReference type="InterPro" id="IPR030386">
    <property type="entry name" value="G_GB1_RHD3_dom"/>
</dbReference>
<feature type="domain" description="GB1/RHD3-type G" evidence="11">
    <location>
        <begin position="28"/>
        <end position="241"/>
    </location>
</feature>
<dbReference type="InterPro" id="IPR046758">
    <property type="entry name" value="Sey1/RHD3-like_3HB"/>
</dbReference>
<dbReference type="HAMAP" id="MF_03109">
    <property type="entry name" value="Sey1"/>
    <property type="match status" value="1"/>
</dbReference>
<dbReference type="PANTHER" id="PTHR45923">
    <property type="entry name" value="PROTEIN SEY1"/>
    <property type="match status" value="1"/>
</dbReference>